<evidence type="ECO:0000256" key="6">
    <source>
        <dbReference type="SAM" id="MobiDB-lite"/>
    </source>
</evidence>
<dbReference type="InterPro" id="IPR004846">
    <property type="entry name" value="T2SS/T3SS_dom"/>
</dbReference>
<feature type="region of interest" description="Disordered" evidence="6">
    <location>
        <begin position="386"/>
        <end position="413"/>
    </location>
</feature>
<evidence type="ECO:0000256" key="3">
    <source>
        <dbReference type="ARBA" id="ARBA00023136"/>
    </source>
</evidence>
<organism evidence="9 10">
    <name type="scientific">Alteromonas halophila</name>
    <dbReference type="NCBI Taxonomy" id="516698"/>
    <lineage>
        <taxon>Bacteria</taxon>
        <taxon>Pseudomonadati</taxon>
        <taxon>Pseudomonadota</taxon>
        <taxon>Gammaproteobacteria</taxon>
        <taxon>Alteromonadales</taxon>
        <taxon>Alteromonadaceae</taxon>
        <taxon>Alteromonas/Salinimonas group</taxon>
        <taxon>Alteromonas</taxon>
    </lineage>
</organism>
<dbReference type="GO" id="GO:0009279">
    <property type="term" value="C:cell outer membrane"/>
    <property type="evidence" value="ECO:0007669"/>
    <property type="project" value="UniProtKB-SubCell"/>
</dbReference>
<evidence type="ECO:0000256" key="4">
    <source>
        <dbReference type="RuleBase" id="RU004003"/>
    </source>
</evidence>
<name>A0A918N057_9ALTE</name>
<keyword evidence="2" id="KW-0732">Signal</keyword>
<dbReference type="PRINTS" id="PR00811">
    <property type="entry name" value="BCTERIALGSPD"/>
</dbReference>
<dbReference type="PANTHER" id="PTHR30332:SF25">
    <property type="entry name" value="SECRETIN XPSD"/>
    <property type="match status" value="1"/>
</dbReference>
<keyword evidence="3" id="KW-0472">Membrane</keyword>
<dbReference type="InterPro" id="IPR001775">
    <property type="entry name" value="GspD/PilQ"/>
</dbReference>
<proteinExistence type="inferred from homology"/>
<dbReference type="Gene3D" id="3.30.1370.120">
    <property type="match status" value="2"/>
</dbReference>
<dbReference type="Gene3D" id="3.55.50.30">
    <property type="match status" value="1"/>
</dbReference>
<accession>A0A918N057</accession>
<dbReference type="InterPro" id="IPR038591">
    <property type="entry name" value="NolW-like_sf"/>
</dbReference>
<dbReference type="GO" id="GO:0009306">
    <property type="term" value="P:protein secretion"/>
    <property type="evidence" value="ECO:0007669"/>
    <property type="project" value="InterPro"/>
</dbReference>
<feature type="compositionally biased region" description="Low complexity" evidence="6">
    <location>
        <begin position="395"/>
        <end position="413"/>
    </location>
</feature>
<feature type="domain" description="NolW-like" evidence="8">
    <location>
        <begin position="361"/>
        <end position="449"/>
    </location>
</feature>
<reference evidence="9" key="1">
    <citation type="journal article" date="2014" name="Int. J. Syst. Evol. Microbiol.">
        <title>Complete genome sequence of Corynebacterium casei LMG S-19264T (=DSM 44701T), isolated from a smear-ripened cheese.</title>
        <authorList>
            <consortium name="US DOE Joint Genome Institute (JGI-PGF)"/>
            <person name="Walter F."/>
            <person name="Albersmeier A."/>
            <person name="Kalinowski J."/>
            <person name="Ruckert C."/>
        </authorList>
    </citation>
    <scope>NUCLEOTIDE SEQUENCE</scope>
    <source>
        <strain evidence="9">KCTC 22164</strain>
    </source>
</reference>
<keyword evidence="5" id="KW-0813">Transport</keyword>
<evidence type="ECO:0000313" key="9">
    <source>
        <dbReference type="EMBL" id="GGW92427.1"/>
    </source>
</evidence>
<comment type="similarity">
    <text evidence="4">Belongs to the bacterial secretin family.</text>
</comment>
<dbReference type="PANTHER" id="PTHR30332">
    <property type="entry name" value="PROBABLE GENERAL SECRETION PATHWAY PROTEIN D"/>
    <property type="match status" value="1"/>
</dbReference>
<dbReference type="Pfam" id="PF03958">
    <property type="entry name" value="Secretin_N"/>
    <property type="match status" value="1"/>
</dbReference>
<keyword evidence="10" id="KW-1185">Reference proteome</keyword>
<comment type="caution">
    <text evidence="9">The sequence shown here is derived from an EMBL/GenBank/DDBJ whole genome shotgun (WGS) entry which is preliminary data.</text>
</comment>
<gene>
    <name evidence="9" type="ORF">GCM10007391_28500</name>
</gene>
<evidence type="ECO:0000256" key="5">
    <source>
        <dbReference type="RuleBase" id="RU004004"/>
    </source>
</evidence>
<evidence type="ECO:0000256" key="2">
    <source>
        <dbReference type="ARBA" id="ARBA00022729"/>
    </source>
</evidence>
<dbReference type="InterPro" id="IPR005644">
    <property type="entry name" value="NolW-like"/>
</dbReference>
<dbReference type="AlphaFoldDB" id="A0A918N057"/>
<dbReference type="PROSITE" id="PS51257">
    <property type="entry name" value="PROKAR_LIPOPROTEIN"/>
    <property type="match status" value="1"/>
</dbReference>
<evidence type="ECO:0000259" key="8">
    <source>
        <dbReference type="Pfam" id="PF03958"/>
    </source>
</evidence>
<dbReference type="PROSITE" id="PS00875">
    <property type="entry name" value="T2SP_D"/>
    <property type="match status" value="1"/>
</dbReference>
<evidence type="ECO:0000313" key="10">
    <source>
        <dbReference type="Proteomes" id="UP000631300"/>
    </source>
</evidence>
<dbReference type="Pfam" id="PF00263">
    <property type="entry name" value="Secretin"/>
    <property type="match status" value="1"/>
</dbReference>
<dbReference type="PRINTS" id="PR01032">
    <property type="entry name" value="PHAGEIV"/>
</dbReference>
<evidence type="ECO:0000259" key="7">
    <source>
        <dbReference type="Pfam" id="PF00263"/>
    </source>
</evidence>
<reference evidence="9" key="2">
    <citation type="submission" date="2020-09" db="EMBL/GenBank/DDBJ databases">
        <authorList>
            <person name="Sun Q."/>
            <person name="Kim S."/>
        </authorList>
    </citation>
    <scope>NUCLEOTIDE SEQUENCE</scope>
    <source>
        <strain evidence="9">KCTC 22164</strain>
    </source>
</reference>
<feature type="region of interest" description="Disordered" evidence="6">
    <location>
        <begin position="53"/>
        <end position="75"/>
    </location>
</feature>
<dbReference type="EMBL" id="BMXP01000008">
    <property type="protein sequence ID" value="GGW92427.1"/>
    <property type="molecule type" value="Genomic_DNA"/>
</dbReference>
<sequence length="711" mass="77167">MQDFSQRRLPHFSRAVIAGVLLTSLVGCSLTRGPAHELAEDDVENFEKALRDPKTLDEAQGETLLDGQEQERPDEMTIVRPPTLSVEQASQKAEDAVLPGLTNKKVKRQAFDNMPVPAFINEIYGNQLSLDFVMQPSIRNAPDLVSMRLNSKLSEKDLYAIATKTLNQYGVTTFLQDGVLVFDYSSEAAGEDTPILASGRALPEVPSGNRPVFHIYPLASVNTPQVRGLLTQMFPKSTLEVSEDIARNALILKGKLPRVREAIEAIRVLDRPAMAGMQSAILQPAISTADELANNLQQILDTEGFIVKQGAGNAPVRLLPLGTTGQLVVFAKSEEVLDYIVEWAEKLEKQRQTAVENGLFSYQVQSTQAKHIVTLLNQLGIAQNGAAGPTSSNDGNNNNASQPQAASSGGSSRGRYAVDEQLNTILYSGSGKDWLQALSMIKRLDKPAPSVMIEVILAEVSLDEEEQSAIEWLAKSAVDTYNLTAGTIGNLGYDGSGLNLQLTSGDSTRAQLNFLYNNSRSTIRSRPRIMVKSGQQASIDVGDRVPIITSNTQSTQGNSNVIQQIQYTDTGVLLDIKPTVHATGFVDIEIRQELSEAVERDVSTVPSPTISNRTLETTLTLRDGGSVLIGGLIRTSDSEGERGVPGLAGIPLVGKLFRGDTSAQLRTELVVMVIPYILNGPDEVESLSDELQQKRMRVIMGTDGEENSDEE</sequence>
<evidence type="ECO:0000256" key="1">
    <source>
        <dbReference type="ARBA" id="ARBA00004370"/>
    </source>
</evidence>
<feature type="domain" description="Type II/III secretion system secretin-like" evidence="7">
    <location>
        <begin position="515"/>
        <end position="678"/>
    </location>
</feature>
<dbReference type="Proteomes" id="UP000631300">
    <property type="component" value="Unassembled WGS sequence"/>
</dbReference>
<dbReference type="InterPro" id="IPR004845">
    <property type="entry name" value="T2SS_GspD_CS"/>
</dbReference>
<dbReference type="RefSeq" id="WP_229805176.1">
    <property type="nucleotide sequence ID" value="NZ_BMXP01000008.1"/>
</dbReference>
<dbReference type="InterPro" id="IPR050810">
    <property type="entry name" value="Bact_Secretion_Sys_Channel"/>
</dbReference>
<comment type="subcellular location">
    <subcellularLocation>
        <location evidence="5">Cell outer membrane</location>
    </subcellularLocation>
    <subcellularLocation>
        <location evidence="1">Membrane</location>
    </subcellularLocation>
</comment>
<protein>
    <submittedName>
        <fullName evidence="9">Type II secretion system protein</fullName>
    </submittedName>
</protein>
<dbReference type="GO" id="GO:0015627">
    <property type="term" value="C:type II protein secretion system complex"/>
    <property type="evidence" value="ECO:0007669"/>
    <property type="project" value="TreeGrafter"/>
</dbReference>